<dbReference type="Pfam" id="PF05193">
    <property type="entry name" value="Peptidase_M16_C"/>
    <property type="match status" value="1"/>
</dbReference>
<dbReference type="GO" id="GO:0046872">
    <property type="term" value="F:metal ion binding"/>
    <property type="evidence" value="ECO:0007669"/>
    <property type="project" value="InterPro"/>
</dbReference>
<dbReference type="InterPro" id="IPR011249">
    <property type="entry name" value="Metalloenz_LuxS/M16"/>
</dbReference>
<dbReference type="AlphaFoldDB" id="A0A4R6UN74"/>
<dbReference type="PANTHER" id="PTHR11851:SF224">
    <property type="entry name" value="PROCESSING PROTEASE"/>
    <property type="match status" value="1"/>
</dbReference>
<dbReference type="RefSeq" id="WP_133743146.1">
    <property type="nucleotide sequence ID" value="NZ_SNYN01000024.1"/>
</dbReference>
<evidence type="ECO:0000313" key="2">
    <source>
        <dbReference type="EMBL" id="TDQ46625.1"/>
    </source>
</evidence>
<gene>
    <name evidence="2" type="ORF">EV190_12463</name>
</gene>
<dbReference type="SUPFAM" id="SSF63411">
    <property type="entry name" value="LuxS/MPP-like metallohydrolase"/>
    <property type="match status" value="2"/>
</dbReference>
<proteinExistence type="predicted"/>
<dbReference type="Gene3D" id="3.30.830.10">
    <property type="entry name" value="Metalloenzyme, LuxS/M16 peptidase-like"/>
    <property type="match status" value="2"/>
</dbReference>
<dbReference type="OrthoDB" id="9811314at2"/>
<dbReference type="InterPro" id="IPR007863">
    <property type="entry name" value="Peptidase_M16_C"/>
</dbReference>
<dbReference type="InterPro" id="IPR050361">
    <property type="entry name" value="MPP/UQCRC_Complex"/>
</dbReference>
<organism evidence="2 3">
    <name type="scientific">Actinorugispora endophytica</name>
    <dbReference type="NCBI Taxonomy" id="1605990"/>
    <lineage>
        <taxon>Bacteria</taxon>
        <taxon>Bacillati</taxon>
        <taxon>Actinomycetota</taxon>
        <taxon>Actinomycetes</taxon>
        <taxon>Streptosporangiales</taxon>
        <taxon>Nocardiopsidaceae</taxon>
        <taxon>Actinorugispora</taxon>
    </lineage>
</organism>
<reference evidence="2 3" key="1">
    <citation type="submission" date="2019-03" db="EMBL/GenBank/DDBJ databases">
        <title>Genomic Encyclopedia of Type Strains, Phase IV (KMG-IV): sequencing the most valuable type-strain genomes for metagenomic binning, comparative biology and taxonomic classification.</title>
        <authorList>
            <person name="Goeker M."/>
        </authorList>
    </citation>
    <scope>NUCLEOTIDE SEQUENCE [LARGE SCALE GENOMIC DNA]</scope>
    <source>
        <strain evidence="2 3">DSM 46770</strain>
    </source>
</reference>
<evidence type="ECO:0000313" key="3">
    <source>
        <dbReference type="Proteomes" id="UP000295281"/>
    </source>
</evidence>
<dbReference type="Proteomes" id="UP000295281">
    <property type="component" value="Unassembled WGS sequence"/>
</dbReference>
<keyword evidence="3" id="KW-1185">Reference proteome</keyword>
<evidence type="ECO:0000259" key="1">
    <source>
        <dbReference type="Pfam" id="PF05193"/>
    </source>
</evidence>
<protein>
    <submittedName>
        <fullName evidence="2">Putative Zn-dependent peptidase</fullName>
    </submittedName>
</protein>
<feature type="domain" description="Peptidase M16 C-terminal" evidence="1">
    <location>
        <begin position="181"/>
        <end position="356"/>
    </location>
</feature>
<name>A0A4R6UN74_9ACTN</name>
<dbReference type="PANTHER" id="PTHR11851">
    <property type="entry name" value="METALLOPROTEASE"/>
    <property type="match status" value="1"/>
</dbReference>
<dbReference type="EMBL" id="SNYN01000024">
    <property type="protein sequence ID" value="TDQ46625.1"/>
    <property type="molecule type" value="Genomic_DNA"/>
</dbReference>
<accession>A0A4R6UN74</accession>
<sequence length="450" mass="48255">MSNLQPRPVLGEPARYTFPKPQRVKAGGGTVVAIDIPGQPYVAVRLVQTAGGAGEPLEHMGVATLVNEVLEDGFDGNSSLAPALERYGAEWVSRIGWDSFITGVDAPANRIKDAVSLFAAAVRTPALRTEDVVRRRDQLVERFWLEASVASTLAARTIGGQLFTGRYATPLSGGPVHQQELTPETVRRFHADNIASVAGTLVVVGDLTGVDLEEIGRTVFGDAAPAPQRRTVAPEGAPGELPRVVVLDRPGSVQSAIVLAHRAPARAEVDLPKVEGMSDVLGGMFTSRLNMELRERLGYTYGVGCRFDLRRDSGVFVISTQVEAPTTAHSVTATLEQIRKLQDEGVTESELNAVRESNTVGMPVSYATAGRLAGALVESVVHDLPEDHVDRLRAGFDRLTADDLRDSAREYLHPQEAVVIVAGDAESLRGPLEETGVGPVTVRDPETLWT</sequence>
<comment type="caution">
    <text evidence="2">The sequence shown here is derived from an EMBL/GenBank/DDBJ whole genome shotgun (WGS) entry which is preliminary data.</text>
</comment>